<comment type="caution">
    <text evidence="1">The sequence shown here is derived from an EMBL/GenBank/DDBJ whole genome shotgun (WGS) entry which is preliminary data.</text>
</comment>
<reference evidence="1 2" key="1">
    <citation type="submission" date="2024-04" db="EMBL/GenBank/DDBJ databases">
        <title>Novel genus in family Flammeovirgaceae.</title>
        <authorList>
            <person name="Nguyen T.H."/>
            <person name="Vuong T.Q."/>
            <person name="Le H."/>
            <person name="Kim S.-G."/>
        </authorList>
    </citation>
    <scope>NUCLEOTIDE SEQUENCE [LARGE SCALE GENOMIC DNA]</scope>
    <source>
        <strain evidence="1 2">JCM 23209</strain>
    </source>
</reference>
<dbReference type="Proteomes" id="UP001403385">
    <property type="component" value="Unassembled WGS sequence"/>
</dbReference>
<keyword evidence="2" id="KW-1185">Reference proteome</keyword>
<protein>
    <submittedName>
        <fullName evidence="1">Uncharacterized protein</fullName>
    </submittedName>
</protein>
<sequence length="145" mass="16402">MSNKDLSGVYKGTWKDLKEEVKGNVELKIYSDGYDGGSYRGYLLFQTSEGEVFTGNVTVNMRHRYFYAQYAPSCYNDSSNENVHILKCMLHFNGIMEQIEGKYSIKGEAVIDGGISSNFGTLLHFSLDENELIGKETDSAPRLEW</sequence>
<dbReference type="AlphaFoldDB" id="A0AAW9SBT6"/>
<accession>A0AAW9SBT6</accession>
<dbReference type="EMBL" id="JBDKWZ010000022">
    <property type="protein sequence ID" value="MEN7551378.1"/>
    <property type="molecule type" value="Genomic_DNA"/>
</dbReference>
<gene>
    <name evidence="1" type="ORF">AAG747_25910</name>
</gene>
<organism evidence="1 2">
    <name type="scientific">Rapidithrix thailandica</name>
    <dbReference type="NCBI Taxonomy" id="413964"/>
    <lineage>
        <taxon>Bacteria</taxon>
        <taxon>Pseudomonadati</taxon>
        <taxon>Bacteroidota</taxon>
        <taxon>Cytophagia</taxon>
        <taxon>Cytophagales</taxon>
        <taxon>Flammeovirgaceae</taxon>
        <taxon>Rapidithrix</taxon>
    </lineage>
</organism>
<evidence type="ECO:0000313" key="1">
    <source>
        <dbReference type="EMBL" id="MEN7551378.1"/>
    </source>
</evidence>
<name>A0AAW9SBT6_9BACT</name>
<evidence type="ECO:0000313" key="2">
    <source>
        <dbReference type="Proteomes" id="UP001403385"/>
    </source>
</evidence>
<dbReference type="RefSeq" id="WP_346824159.1">
    <property type="nucleotide sequence ID" value="NZ_JBDKWZ010000022.1"/>
</dbReference>
<proteinExistence type="predicted"/>